<gene>
    <name evidence="1" type="ORF">ATANTOWER_017263</name>
</gene>
<reference evidence="1 2" key="1">
    <citation type="submission" date="2021-07" db="EMBL/GenBank/DDBJ databases">
        <authorList>
            <person name="Palmer J.M."/>
        </authorList>
    </citation>
    <scope>NUCLEOTIDE SEQUENCE [LARGE SCALE GENOMIC DNA]</scope>
    <source>
        <strain evidence="1 2">AT_MEX2019</strain>
        <tissue evidence="1">Muscle</tissue>
    </source>
</reference>
<organism evidence="1 2">
    <name type="scientific">Ataeniobius toweri</name>
    <dbReference type="NCBI Taxonomy" id="208326"/>
    <lineage>
        <taxon>Eukaryota</taxon>
        <taxon>Metazoa</taxon>
        <taxon>Chordata</taxon>
        <taxon>Craniata</taxon>
        <taxon>Vertebrata</taxon>
        <taxon>Euteleostomi</taxon>
        <taxon>Actinopterygii</taxon>
        <taxon>Neopterygii</taxon>
        <taxon>Teleostei</taxon>
        <taxon>Neoteleostei</taxon>
        <taxon>Acanthomorphata</taxon>
        <taxon>Ovalentaria</taxon>
        <taxon>Atherinomorphae</taxon>
        <taxon>Cyprinodontiformes</taxon>
        <taxon>Goodeidae</taxon>
        <taxon>Ataeniobius</taxon>
    </lineage>
</organism>
<keyword evidence="2" id="KW-1185">Reference proteome</keyword>
<dbReference type="EMBL" id="JAHUTI010092081">
    <property type="protein sequence ID" value="MED6262290.1"/>
    <property type="molecule type" value="Genomic_DNA"/>
</dbReference>
<name>A0ABU7CK83_9TELE</name>
<protein>
    <submittedName>
        <fullName evidence="1">Uncharacterized protein</fullName>
    </submittedName>
</protein>
<evidence type="ECO:0000313" key="2">
    <source>
        <dbReference type="Proteomes" id="UP001345963"/>
    </source>
</evidence>
<dbReference type="Proteomes" id="UP001345963">
    <property type="component" value="Unassembled WGS sequence"/>
</dbReference>
<evidence type="ECO:0000313" key="1">
    <source>
        <dbReference type="EMBL" id="MED6262290.1"/>
    </source>
</evidence>
<comment type="caution">
    <text evidence="1">The sequence shown here is derived from an EMBL/GenBank/DDBJ whole genome shotgun (WGS) entry which is preliminary data.</text>
</comment>
<proteinExistence type="predicted"/>
<sequence>MEDNEELSTERFEKSIATQEEAINMLHLSEFIQKTSSKLTAGSQVGLMIGLDISDYHLTHMHHCYAWS</sequence>
<accession>A0ABU7CK83</accession>